<dbReference type="InterPro" id="IPR038379">
    <property type="entry name" value="SecE_sf"/>
</dbReference>
<evidence type="ECO:0000256" key="5">
    <source>
        <dbReference type="ARBA" id="ARBA00022989"/>
    </source>
</evidence>
<dbReference type="HAMAP" id="MF_00422">
    <property type="entry name" value="SecE"/>
    <property type="match status" value="1"/>
</dbReference>
<evidence type="ECO:0000256" key="1">
    <source>
        <dbReference type="ARBA" id="ARBA00004370"/>
    </source>
</evidence>
<accession>A0ABQ5N460</accession>
<keyword evidence="10" id="KW-1185">Reference proteome</keyword>
<comment type="similarity">
    <text evidence="8">Belongs to the SecE/SEC61-gamma family.</text>
</comment>
<keyword evidence="3 8" id="KW-0812">Transmembrane</keyword>
<name>A0ABQ5N460_9CLOT</name>
<keyword evidence="7 8" id="KW-0472">Membrane</keyword>
<dbReference type="NCBIfam" id="TIGR00964">
    <property type="entry name" value="secE_bact"/>
    <property type="match status" value="1"/>
</dbReference>
<keyword evidence="4 8" id="KW-0653">Protein transport</keyword>
<keyword evidence="2 8" id="KW-0813">Transport</keyword>
<sequence length="77" mass="8685">MAVNGNVNEVKQPAGKTNAIVKFFREIKAELKRMTWASKNDVKKAIAAVVTFCVIYIVLVGVFDYGFNNLFNKLIFK</sequence>
<evidence type="ECO:0000256" key="6">
    <source>
        <dbReference type="ARBA" id="ARBA00023010"/>
    </source>
</evidence>
<evidence type="ECO:0000256" key="3">
    <source>
        <dbReference type="ARBA" id="ARBA00022692"/>
    </source>
</evidence>
<dbReference type="Proteomes" id="UP001208567">
    <property type="component" value="Unassembled WGS sequence"/>
</dbReference>
<evidence type="ECO:0000313" key="10">
    <source>
        <dbReference type="Proteomes" id="UP001208567"/>
    </source>
</evidence>
<gene>
    <name evidence="8 9" type="primary">secE</name>
    <name evidence="9" type="ORF">bsdE14_12400</name>
</gene>
<dbReference type="RefSeq" id="WP_264849108.1">
    <property type="nucleotide sequence ID" value="NZ_BRXR01000001.1"/>
</dbReference>
<comment type="caution">
    <text evidence="9">The sequence shown here is derived from an EMBL/GenBank/DDBJ whole genome shotgun (WGS) entry which is preliminary data.</text>
</comment>
<keyword evidence="5 8" id="KW-1133">Transmembrane helix</keyword>
<dbReference type="InterPro" id="IPR001901">
    <property type="entry name" value="Translocase_SecE/Sec61-g"/>
</dbReference>
<dbReference type="Pfam" id="PF00584">
    <property type="entry name" value="SecE"/>
    <property type="match status" value="1"/>
</dbReference>
<proteinExistence type="inferred from homology"/>
<reference evidence="9 10" key="1">
    <citation type="journal article" date="2024" name="Int. J. Syst. Evol. Microbiol.">
        <title>Clostridium omnivorum sp. nov., isolated from anoxic soil under the treatment of reductive soil disinfestation.</title>
        <authorList>
            <person name="Ueki A."/>
            <person name="Tonouchi A."/>
            <person name="Kaku N."/>
            <person name="Honma S."/>
            <person name="Ueki K."/>
        </authorList>
    </citation>
    <scope>NUCLEOTIDE SEQUENCE [LARGE SCALE GENOMIC DNA]</scope>
    <source>
        <strain evidence="9 10">E14</strain>
    </source>
</reference>
<evidence type="ECO:0000256" key="2">
    <source>
        <dbReference type="ARBA" id="ARBA00022448"/>
    </source>
</evidence>
<dbReference type="Gene3D" id="1.20.5.1030">
    <property type="entry name" value="Preprotein translocase secy subunit"/>
    <property type="match status" value="1"/>
</dbReference>
<evidence type="ECO:0000256" key="7">
    <source>
        <dbReference type="ARBA" id="ARBA00023136"/>
    </source>
</evidence>
<dbReference type="InterPro" id="IPR005807">
    <property type="entry name" value="SecE_bac"/>
</dbReference>
<dbReference type="EMBL" id="BRXR01000001">
    <property type="protein sequence ID" value="GLC29830.1"/>
    <property type="molecule type" value="Genomic_DNA"/>
</dbReference>
<comment type="subcellular location">
    <subcellularLocation>
        <location evidence="8">Cell membrane</location>
        <topology evidence="8">Single-pass membrane protein</topology>
    </subcellularLocation>
    <subcellularLocation>
        <location evidence="1">Membrane</location>
    </subcellularLocation>
</comment>
<feature type="transmembrane region" description="Helical" evidence="8">
    <location>
        <begin position="45"/>
        <end position="67"/>
    </location>
</feature>
<protein>
    <recommendedName>
        <fullName evidence="8">Protein translocase subunit SecE</fullName>
    </recommendedName>
</protein>
<organism evidence="9 10">
    <name type="scientific">Clostridium omnivorum</name>
    <dbReference type="NCBI Taxonomy" id="1604902"/>
    <lineage>
        <taxon>Bacteria</taxon>
        <taxon>Bacillati</taxon>
        <taxon>Bacillota</taxon>
        <taxon>Clostridia</taxon>
        <taxon>Eubacteriales</taxon>
        <taxon>Clostridiaceae</taxon>
        <taxon>Clostridium</taxon>
    </lineage>
</organism>
<keyword evidence="6 8" id="KW-0811">Translocation</keyword>
<evidence type="ECO:0000256" key="4">
    <source>
        <dbReference type="ARBA" id="ARBA00022927"/>
    </source>
</evidence>
<keyword evidence="8" id="KW-1003">Cell membrane</keyword>
<evidence type="ECO:0000256" key="8">
    <source>
        <dbReference type="HAMAP-Rule" id="MF_00422"/>
    </source>
</evidence>
<comment type="function">
    <text evidence="8">Essential subunit of the Sec protein translocation channel SecYEG. Clamps together the 2 halves of SecY. May contact the channel plug during translocation.</text>
</comment>
<evidence type="ECO:0000313" key="9">
    <source>
        <dbReference type="EMBL" id="GLC29830.1"/>
    </source>
</evidence>
<comment type="subunit">
    <text evidence="8">Component of the Sec protein translocase complex. Heterotrimer consisting of SecY, SecE and SecG subunits. The heterotrimers can form oligomers, although 1 heterotrimer is thought to be able to translocate proteins. Interacts with the ribosome. Interacts with SecDF, and other proteins may be involved. Interacts with SecA.</text>
</comment>